<dbReference type="Proteomes" id="UP001600165">
    <property type="component" value="Unassembled WGS sequence"/>
</dbReference>
<dbReference type="EMBL" id="JBHZOL010000118">
    <property type="protein sequence ID" value="MFE4108606.1"/>
    <property type="molecule type" value="Genomic_DNA"/>
</dbReference>
<proteinExistence type="predicted"/>
<dbReference type="InterPro" id="IPR038058">
    <property type="entry name" value="PhnH-like_sp"/>
</dbReference>
<keyword evidence="1" id="KW-0456">Lyase</keyword>
<sequence>MITQLPGFLDPVHAAQQTFRALLNALAQPGQRQTTALLTPPPGLVPSCAAACLTLLDLETTVWLQPGLSEAVRAWLLFHTGCRFTDHSLAADFALIGDVATAPALQDFSWGTPEYPEASTTLLIQLATLTGGSPLTLQGPGISETVTVSAALPARFWQQWSLMTANYPLGLDCWCFADTQVLGLPRTAQIVQTSQEQPL</sequence>
<gene>
    <name evidence="1" type="primary">phnH</name>
    <name evidence="1" type="ORF">ACFVKH_20205</name>
</gene>
<reference evidence="1 2" key="1">
    <citation type="submission" date="2024-10" db="EMBL/GenBank/DDBJ databases">
        <authorList>
            <person name="Ratan Roy A."/>
            <person name="Morales Sandoval P.H."/>
            <person name="De Los Santos Villalobos S."/>
            <person name="Chakraborty S."/>
            <person name="Mukherjee J."/>
        </authorList>
    </citation>
    <scope>NUCLEOTIDE SEQUENCE [LARGE SCALE GENOMIC DNA]</scope>
    <source>
        <strain evidence="1 2">S1</strain>
    </source>
</reference>
<keyword evidence="2" id="KW-1185">Reference proteome</keyword>
<dbReference type="GO" id="GO:0016829">
    <property type="term" value="F:lyase activity"/>
    <property type="evidence" value="ECO:0007669"/>
    <property type="project" value="UniProtKB-KW"/>
</dbReference>
<dbReference type="Pfam" id="PF05845">
    <property type="entry name" value="PhnH"/>
    <property type="match status" value="1"/>
</dbReference>
<evidence type="ECO:0000313" key="2">
    <source>
        <dbReference type="Proteomes" id="UP001600165"/>
    </source>
</evidence>
<protein>
    <submittedName>
        <fullName evidence="1">Phosphonate C-P lyase system protein PhnH</fullName>
    </submittedName>
</protein>
<dbReference type="InterPro" id="IPR008772">
    <property type="entry name" value="Phosphonate_metab_PhnH"/>
</dbReference>
<comment type="caution">
    <text evidence="1">The sequence shown here is derived from an EMBL/GenBank/DDBJ whole genome shotgun (WGS) entry which is preliminary data.</text>
</comment>
<dbReference type="NCBIfam" id="TIGR03292">
    <property type="entry name" value="PhnH_redo"/>
    <property type="match status" value="1"/>
</dbReference>
<dbReference type="Gene3D" id="3.40.50.11310">
    <property type="entry name" value="Bacterial phosphonate metabolism protein PhnH"/>
    <property type="match status" value="1"/>
</dbReference>
<accession>A0ABW6IK40</accession>
<dbReference type="RefSeq" id="WP_377968231.1">
    <property type="nucleotide sequence ID" value="NZ_JBHZOL010000118.1"/>
</dbReference>
<dbReference type="PIRSF" id="PIRSF020680">
    <property type="entry name" value="PhnH"/>
    <property type="match status" value="1"/>
</dbReference>
<dbReference type="SUPFAM" id="SSF159709">
    <property type="entry name" value="PhnH-like"/>
    <property type="match status" value="1"/>
</dbReference>
<name>A0ABW6IK40_9CYAN</name>
<organism evidence="1 2">
    <name type="scientific">Almyronema epifaneia S1</name>
    <dbReference type="NCBI Taxonomy" id="2991925"/>
    <lineage>
        <taxon>Bacteria</taxon>
        <taxon>Bacillati</taxon>
        <taxon>Cyanobacteriota</taxon>
        <taxon>Cyanophyceae</taxon>
        <taxon>Nodosilineales</taxon>
        <taxon>Nodosilineaceae</taxon>
        <taxon>Almyronema</taxon>
        <taxon>Almyronema epifaneia</taxon>
    </lineage>
</organism>
<evidence type="ECO:0000313" key="1">
    <source>
        <dbReference type="EMBL" id="MFE4108606.1"/>
    </source>
</evidence>